<feature type="domain" description="EF-hand" evidence="4">
    <location>
        <begin position="93"/>
        <end position="121"/>
    </location>
</feature>
<dbReference type="SUPFAM" id="SSF47473">
    <property type="entry name" value="EF-hand"/>
    <property type="match status" value="1"/>
</dbReference>
<reference evidence="5" key="1">
    <citation type="submission" date="2021-01" db="EMBL/GenBank/DDBJ databases">
        <authorList>
            <person name="Corre E."/>
            <person name="Pelletier E."/>
            <person name="Niang G."/>
            <person name="Scheremetjew M."/>
            <person name="Finn R."/>
            <person name="Kale V."/>
            <person name="Holt S."/>
            <person name="Cochrane G."/>
            <person name="Meng A."/>
            <person name="Brown T."/>
            <person name="Cohen L."/>
        </authorList>
    </citation>
    <scope>NUCLEOTIDE SEQUENCE</scope>
</reference>
<dbReference type="AlphaFoldDB" id="A0A7S1A3I2"/>
<gene>
    <name evidence="5" type="ORF">NSCI0253_LOCUS15738</name>
</gene>
<evidence type="ECO:0000256" key="1">
    <source>
        <dbReference type="ARBA" id="ARBA00022837"/>
    </source>
</evidence>
<sequence>MLVLGLVFSCSLQVAAALRTLPKPYLHEVKMMSSSSLTNASSGASSRSSVDPAVVRKQAELVILKADQNSDHMLTKAEVKKLVQTPGFEFLDSVSTHFEHFDVDHSSSLNLDEMSNLLMFLVNQLHPAEEAMEPTSSNNVSQSTVKLPSVSNATKKPVTPPQAEPTLTASQARTDKMLQAVDRVMSVADVNEDQKLSLSEVLLFLSKPERAFLSDLQTEFKTYDKDWSRDLNMSELLDLMLHVVE</sequence>
<dbReference type="InterPro" id="IPR018247">
    <property type="entry name" value="EF_Hand_1_Ca_BS"/>
</dbReference>
<evidence type="ECO:0000313" key="5">
    <source>
        <dbReference type="EMBL" id="CAD8841390.1"/>
    </source>
</evidence>
<feature type="region of interest" description="Disordered" evidence="2">
    <location>
        <begin position="130"/>
        <end position="168"/>
    </location>
</feature>
<keyword evidence="1" id="KW-0106">Calcium</keyword>
<dbReference type="Gene3D" id="1.10.238.10">
    <property type="entry name" value="EF-hand"/>
    <property type="match status" value="2"/>
</dbReference>
<dbReference type="EMBL" id="HBFQ01022391">
    <property type="protein sequence ID" value="CAD8841390.1"/>
    <property type="molecule type" value="Transcribed_RNA"/>
</dbReference>
<feature type="domain" description="EF-hand" evidence="4">
    <location>
        <begin position="180"/>
        <end position="208"/>
    </location>
</feature>
<feature type="chain" id="PRO_5030650238" description="EF-hand domain-containing protein" evidence="3">
    <location>
        <begin position="18"/>
        <end position="245"/>
    </location>
</feature>
<feature type="signal peptide" evidence="3">
    <location>
        <begin position="1"/>
        <end position="17"/>
    </location>
</feature>
<evidence type="ECO:0000256" key="3">
    <source>
        <dbReference type="SAM" id="SignalP"/>
    </source>
</evidence>
<dbReference type="GO" id="GO:0005509">
    <property type="term" value="F:calcium ion binding"/>
    <property type="evidence" value="ECO:0007669"/>
    <property type="project" value="InterPro"/>
</dbReference>
<feature type="compositionally biased region" description="Polar residues" evidence="2">
    <location>
        <begin position="134"/>
        <end position="154"/>
    </location>
</feature>
<keyword evidence="3" id="KW-0732">Signal</keyword>
<dbReference type="PROSITE" id="PS00018">
    <property type="entry name" value="EF_HAND_1"/>
    <property type="match status" value="1"/>
</dbReference>
<proteinExistence type="predicted"/>
<feature type="domain" description="EF-hand" evidence="4">
    <location>
        <begin position="215"/>
        <end position="243"/>
    </location>
</feature>
<dbReference type="InterPro" id="IPR002048">
    <property type="entry name" value="EF_hand_dom"/>
</dbReference>
<dbReference type="InterPro" id="IPR011992">
    <property type="entry name" value="EF-hand-dom_pair"/>
</dbReference>
<evidence type="ECO:0000256" key="2">
    <source>
        <dbReference type="SAM" id="MobiDB-lite"/>
    </source>
</evidence>
<feature type="domain" description="EF-hand" evidence="4">
    <location>
        <begin position="58"/>
        <end position="86"/>
    </location>
</feature>
<organism evidence="5">
    <name type="scientific">Noctiluca scintillans</name>
    <name type="common">Sea sparkle</name>
    <name type="synonym">Red tide dinoflagellate</name>
    <dbReference type="NCBI Taxonomy" id="2966"/>
    <lineage>
        <taxon>Eukaryota</taxon>
        <taxon>Sar</taxon>
        <taxon>Alveolata</taxon>
        <taxon>Dinophyceae</taxon>
        <taxon>Noctilucales</taxon>
        <taxon>Noctilucaceae</taxon>
        <taxon>Noctiluca</taxon>
    </lineage>
</organism>
<protein>
    <recommendedName>
        <fullName evidence="4">EF-hand domain-containing protein</fullName>
    </recommendedName>
</protein>
<dbReference type="SMART" id="SM00054">
    <property type="entry name" value="EFh"/>
    <property type="match status" value="4"/>
</dbReference>
<accession>A0A7S1A3I2</accession>
<evidence type="ECO:0000259" key="4">
    <source>
        <dbReference type="SMART" id="SM00054"/>
    </source>
</evidence>
<name>A0A7S1A3I2_NOCSC</name>